<dbReference type="EMBL" id="JADIMA010000037">
    <property type="protein sequence ID" value="MBO8472784.1"/>
    <property type="molecule type" value="Genomic_DNA"/>
</dbReference>
<comment type="caution">
    <text evidence="11">The sequence shown here is derived from an EMBL/GenBank/DDBJ whole genome shotgun (WGS) entry which is preliminary data.</text>
</comment>
<dbReference type="EC" id="4.-.-.-" evidence="8"/>
<dbReference type="PANTHER" id="PTHR12589">
    <property type="entry name" value="PYRUVOYL TETRAHYDROBIOPTERIN SYNTHASE"/>
    <property type="match status" value="1"/>
</dbReference>
<keyword evidence="5 8" id="KW-0862">Zinc</keyword>
<evidence type="ECO:0000256" key="3">
    <source>
        <dbReference type="ARBA" id="ARBA00018141"/>
    </source>
</evidence>
<evidence type="ECO:0000256" key="1">
    <source>
        <dbReference type="ARBA" id="ARBA00005061"/>
    </source>
</evidence>
<evidence type="ECO:0000256" key="8">
    <source>
        <dbReference type="PIRNR" id="PIRNR006113"/>
    </source>
</evidence>
<evidence type="ECO:0000313" key="12">
    <source>
        <dbReference type="Proteomes" id="UP000823604"/>
    </source>
</evidence>
<dbReference type="PANTHER" id="PTHR12589:SF7">
    <property type="entry name" value="6-PYRUVOYL TETRAHYDROBIOPTERIN SYNTHASE"/>
    <property type="match status" value="1"/>
</dbReference>
<evidence type="ECO:0000256" key="5">
    <source>
        <dbReference type="ARBA" id="ARBA00022833"/>
    </source>
</evidence>
<reference evidence="11" key="1">
    <citation type="submission" date="2020-10" db="EMBL/GenBank/DDBJ databases">
        <authorList>
            <person name="Gilroy R."/>
        </authorList>
    </citation>
    <scope>NUCLEOTIDE SEQUENCE</scope>
    <source>
        <strain evidence="11">B1-8020</strain>
    </source>
</reference>
<name>A0A9D9IHD4_9BACT</name>
<sequence>MYYVSKRLEISFAHKLKLDYESKCSRLHGHNGIVTVFCRSEQLDRNGMVTDFTKIKELISDSLDHCFLNETVTFNPTAENLAKWICDRIPNCYKVIFQESEGNSAAYIKDGCENAAL</sequence>
<dbReference type="InterPro" id="IPR007115">
    <property type="entry name" value="6-PTP_synth/QueD"/>
</dbReference>
<evidence type="ECO:0000313" key="11">
    <source>
        <dbReference type="EMBL" id="MBO8472784.1"/>
    </source>
</evidence>
<dbReference type="GO" id="GO:0008616">
    <property type="term" value="P:tRNA queuosine(34) biosynthetic process"/>
    <property type="evidence" value="ECO:0007669"/>
    <property type="project" value="UniProtKB-KW"/>
</dbReference>
<evidence type="ECO:0000256" key="7">
    <source>
        <dbReference type="ARBA" id="ARBA00048807"/>
    </source>
</evidence>
<comment type="catalytic activity">
    <reaction evidence="7 8">
        <text>7,8-dihydroneopterin 3'-triphosphate + H2O = 6-carboxy-5,6,7,8-tetrahydropterin + triphosphate + acetaldehyde + 2 H(+)</text>
        <dbReference type="Rhea" id="RHEA:27966"/>
        <dbReference type="ChEBI" id="CHEBI:15343"/>
        <dbReference type="ChEBI" id="CHEBI:15377"/>
        <dbReference type="ChEBI" id="CHEBI:15378"/>
        <dbReference type="ChEBI" id="CHEBI:18036"/>
        <dbReference type="ChEBI" id="CHEBI:58462"/>
        <dbReference type="ChEBI" id="CHEBI:61032"/>
        <dbReference type="EC" id="4.1.2.50"/>
    </reaction>
</comment>
<feature type="binding site" evidence="10">
    <location>
        <position position="14"/>
    </location>
    <ligand>
        <name>Zn(2+)</name>
        <dbReference type="ChEBI" id="CHEBI:29105"/>
    </ligand>
</feature>
<proteinExistence type="inferred from homology"/>
<comment type="similarity">
    <text evidence="2 8">Belongs to the PTPS family. QueD subfamily.</text>
</comment>
<evidence type="ECO:0000256" key="2">
    <source>
        <dbReference type="ARBA" id="ARBA00008900"/>
    </source>
</evidence>
<evidence type="ECO:0000256" key="6">
    <source>
        <dbReference type="ARBA" id="ARBA00023239"/>
    </source>
</evidence>
<feature type="active site" description="Charge relay system" evidence="9">
    <location>
        <position position="65"/>
    </location>
</feature>
<evidence type="ECO:0000256" key="4">
    <source>
        <dbReference type="ARBA" id="ARBA00022723"/>
    </source>
</evidence>
<feature type="binding site" evidence="10">
    <location>
        <position position="30"/>
    </location>
    <ligand>
        <name>Zn(2+)</name>
        <dbReference type="ChEBI" id="CHEBI:29105"/>
    </ligand>
</feature>
<protein>
    <recommendedName>
        <fullName evidence="3 8">6-carboxy-5,6,7,8-tetrahydropterin synthase</fullName>
        <ecNumber evidence="8">4.-.-.-</ecNumber>
    </recommendedName>
</protein>
<dbReference type="GO" id="GO:0070497">
    <property type="term" value="F:6-carboxytetrahydropterin synthase activity"/>
    <property type="evidence" value="ECO:0007669"/>
    <property type="project" value="UniProtKB-EC"/>
</dbReference>
<dbReference type="Pfam" id="PF01242">
    <property type="entry name" value="PTPS"/>
    <property type="match status" value="1"/>
</dbReference>
<keyword evidence="6 8" id="KW-0456">Lyase</keyword>
<keyword evidence="4 8" id="KW-0479">Metal-binding</keyword>
<accession>A0A9D9IHD4</accession>
<dbReference type="AlphaFoldDB" id="A0A9D9IHD4"/>
<gene>
    <name evidence="11" type="ORF">IAB81_04065</name>
</gene>
<dbReference type="InterPro" id="IPR038418">
    <property type="entry name" value="6-PTP_synth/QueD_sf"/>
</dbReference>
<dbReference type="Gene3D" id="3.30.479.10">
    <property type="entry name" value="6-pyruvoyl tetrahydropterin synthase/QueD"/>
    <property type="match status" value="1"/>
</dbReference>
<organism evidence="11 12">
    <name type="scientific">Candidatus Merdivivens pullicola</name>
    <dbReference type="NCBI Taxonomy" id="2840872"/>
    <lineage>
        <taxon>Bacteria</taxon>
        <taxon>Pseudomonadati</taxon>
        <taxon>Bacteroidota</taxon>
        <taxon>Bacteroidia</taxon>
        <taxon>Bacteroidales</taxon>
        <taxon>Muribaculaceae</taxon>
        <taxon>Muribaculaceae incertae sedis</taxon>
        <taxon>Candidatus Merdivivens</taxon>
    </lineage>
</organism>
<feature type="binding site" evidence="10">
    <location>
        <position position="28"/>
    </location>
    <ligand>
        <name>Zn(2+)</name>
        <dbReference type="ChEBI" id="CHEBI:29105"/>
    </ligand>
</feature>
<dbReference type="SUPFAM" id="SSF55620">
    <property type="entry name" value="Tetrahydrobiopterin biosynthesis enzymes-like"/>
    <property type="match status" value="1"/>
</dbReference>
<comment type="cofactor">
    <cofactor evidence="8 10">
        <name>Zn(2+)</name>
        <dbReference type="ChEBI" id="CHEBI:29105"/>
    </cofactor>
    <text evidence="8 10">Binds 1 zinc ion per subunit.</text>
</comment>
<dbReference type="GO" id="GO:0046872">
    <property type="term" value="F:metal ion binding"/>
    <property type="evidence" value="ECO:0007669"/>
    <property type="project" value="UniProtKB-KW"/>
</dbReference>
<evidence type="ECO:0000256" key="10">
    <source>
        <dbReference type="PIRSR" id="PIRSR006113-2"/>
    </source>
</evidence>
<comment type="pathway">
    <text evidence="1 8">Purine metabolism; 7-cyano-7-deazaguanine biosynthesis.</text>
</comment>
<feature type="active site" description="Charge relay system" evidence="9">
    <location>
        <position position="99"/>
    </location>
</feature>
<keyword evidence="8" id="KW-0671">Queuosine biosynthesis</keyword>
<reference evidence="11" key="2">
    <citation type="journal article" date="2021" name="PeerJ">
        <title>Extensive microbial diversity within the chicken gut microbiome revealed by metagenomics and culture.</title>
        <authorList>
            <person name="Gilroy R."/>
            <person name="Ravi A."/>
            <person name="Getino M."/>
            <person name="Pursley I."/>
            <person name="Horton D.L."/>
            <person name="Alikhan N.F."/>
            <person name="Baker D."/>
            <person name="Gharbi K."/>
            <person name="Hall N."/>
            <person name="Watson M."/>
            <person name="Adriaenssens E.M."/>
            <person name="Foster-Nyarko E."/>
            <person name="Jarju S."/>
            <person name="Secka A."/>
            <person name="Antonio M."/>
            <person name="Oren A."/>
            <person name="Chaudhuri R.R."/>
            <person name="La Ragione R."/>
            <person name="Hildebrand F."/>
            <person name="Pallen M.J."/>
        </authorList>
    </citation>
    <scope>NUCLEOTIDE SEQUENCE</scope>
    <source>
        <strain evidence="11">B1-8020</strain>
    </source>
</reference>
<dbReference type="Proteomes" id="UP000823604">
    <property type="component" value="Unassembled WGS sequence"/>
</dbReference>
<feature type="active site" description="Proton acceptor" evidence="9">
    <location>
        <position position="24"/>
    </location>
</feature>
<dbReference type="PIRSF" id="PIRSF006113">
    <property type="entry name" value="PTP_synth"/>
    <property type="match status" value="1"/>
</dbReference>
<evidence type="ECO:0000256" key="9">
    <source>
        <dbReference type="PIRSR" id="PIRSR006113-1"/>
    </source>
</evidence>